<gene>
    <name evidence="2" type="primary">LOC115022043</name>
</gene>
<evidence type="ECO:0000313" key="2">
    <source>
        <dbReference type="RefSeq" id="XP_029308704.1"/>
    </source>
</evidence>
<organism evidence="1 2">
    <name type="scientific">Cottoperca gobio</name>
    <name type="common">Frogmouth</name>
    <name type="synonym">Aphritis gobio</name>
    <dbReference type="NCBI Taxonomy" id="56716"/>
    <lineage>
        <taxon>Eukaryota</taxon>
        <taxon>Metazoa</taxon>
        <taxon>Chordata</taxon>
        <taxon>Craniata</taxon>
        <taxon>Vertebrata</taxon>
        <taxon>Euteleostomi</taxon>
        <taxon>Actinopterygii</taxon>
        <taxon>Neopterygii</taxon>
        <taxon>Teleostei</taxon>
        <taxon>Neoteleostei</taxon>
        <taxon>Acanthomorphata</taxon>
        <taxon>Eupercaria</taxon>
        <taxon>Perciformes</taxon>
        <taxon>Notothenioidei</taxon>
        <taxon>Bovichtidae</taxon>
        <taxon>Cottoperca</taxon>
    </lineage>
</organism>
<proteinExistence type="predicted"/>
<dbReference type="Proteomes" id="UP000504630">
    <property type="component" value="Chromosome 2"/>
</dbReference>
<dbReference type="KEGG" id="cgob:115022043"/>
<evidence type="ECO:0000313" key="1">
    <source>
        <dbReference type="Proteomes" id="UP000504630"/>
    </source>
</evidence>
<dbReference type="InParanoid" id="A0A6J2REW8"/>
<dbReference type="OrthoDB" id="8964811at2759"/>
<dbReference type="RefSeq" id="XP_029308704.1">
    <property type="nucleotide sequence ID" value="XM_029452844.1"/>
</dbReference>
<accession>A0A6J2REW8</accession>
<sequence>MDYKIPSDELSGLRCSELEVPLFTSDLFALWIRIYMDVVPDDDEWEILNNLKMDSHRGLLMSGMCRHILDCATITILDTVAPQVQSWIDVHAELENAKNSSDTINAYDYLQGRTFNSVTEEDIQASIGNSLDYCFGAALGFRQKRTDDSTVGNIHIPVYKELCHQFGSAARLQADMVSKDGKFEEAVAKTLKAQLQKSSRKNISFMAKVKKTSCRKSRKVAPIIETNTSRRQKFPAIRRMFASAAKFLRNLFSQCISAGTD</sequence>
<protein>
    <submittedName>
        <fullName evidence="2">Uncharacterized protein LOC115022043</fullName>
    </submittedName>
</protein>
<name>A0A6J2REW8_COTGO</name>
<reference evidence="2" key="1">
    <citation type="submission" date="2025-08" db="UniProtKB">
        <authorList>
            <consortium name="RefSeq"/>
        </authorList>
    </citation>
    <scope>IDENTIFICATION</scope>
</reference>
<dbReference type="AlphaFoldDB" id="A0A6J2REW8"/>
<keyword evidence="1" id="KW-1185">Reference proteome</keyword>
<dbReference type="GeneID" id="115022043"/>